<dbReference type="OrthoDB" id="8823540at2"/>
<reference evidence="3" key="1">
    <citation type="submission" date="2017-02" db="EMBL/GenBank/DDBJ databases">
        <authorList>
            <person name="Varghese N."/>
            <person name="Submissions S."/>
        </authorList>
    </citation>
    <scope>NUCLEOTIDE SEQUENCE [LARGE SCALE GENOMIC DNA]</scope>
    <source>
        <strain evidence="3">DSM 22720</strain>
    </source>
</reference>
<dbReference type="GO" id="GO:0015074">
    <property type="term" value="P:DNA integration"/>
    <property type="evidence" value="ECO:0007669"/>
    <property type="project" value="InterPro"/>
</dbReference>
<gene>
    <name evidence="2" type="ORF">SAMN02745132_00314</name>
</gene>
<dbReference type="Gene3D" id="1.10.443.10">
    <property type="entry name" value="Intergrase catalytic core"/>
    <property type="match status" value="1"/>
</dbReference>
<evidence type="ECO:0000256" key="1">
    <source>
        <dbReference type="ARBA" id="ARBA00023172"/>
    </source>
</evidence>
<dbReference type="AlphaFoldDB" id="A0A1T4TXJ9"/>
<organism evidence="2 3">
    <name type="scientific">Enterovibrio nigricans DSM 22720</name>
    <dbReference type="NCBI Taxonomy" id="1121868"/>
    <lineage>
        <taxon>Bacteria</taxon>
        <taxon>Pseudomonadati</taxon>
        <taxon>Pseudomonadota</taxon>
        <taxon>Gammaproteobacteria</taxon>
        <taxon>Vibrionales</taxon>
        <taxon>Vibrionaceae</taxon>
        <taxon>Enterovibrio</taxon>
    </lineage>
</organism>
<dbReference type="GO" id="GO:0003677">
    <property type="term" value="F:DNA binding"/>
    <property type="evidence" value="ECO:0007669"/>
    <property type="project" value="InterPro"/>
</dbReference>
<sequence length="381" mass="44064">MELSKKERIILIRHVENTYAEISSTPVSNQSVSRSCRGKQTYFLTPHLALDARHDIYLFPFLLNLDGSPWVDANLFLFSAALENRKGYTVSDALRQKASMLLDYKIFCEHKNIDLMRFAGRKPKRPTYIYFFDLLQQVDSGDIKRGNLNKRTKVIYDFYKYLSAEPNSLIDLERVDAVESVRLFTKNSHGRSYGFNIEKRGQSLAISRQPNPVRIGFVREYGEELRPLRDAELEDLLKVLQTKAFSVDERLMHYIAMHTGARKQTILTMRMKHLDAFSPDRLLPDGTYRLNAGPGTGIDTKFNKPQALYFPRMLAEQICVYAKCQKAKDRRSKFIYKHGGELSEEDIYIFLSPEGEPHYMAKTDPRYKMKKVGHKGAIPII</sequence>
<dbReference type="SUPFAM" id="SSF56349">
    <property type="entry name" value="DNA breaking-rejoining enzymes"/>
    <property type="match status" value="1"/>
</dbReference>
<evidence type="ECO:0000313" key="2">
    <source>
        <dbReference type="EMBL" id="SKA45197.1"/>
    </source>
</evidence>
<dbReference type="Proteomes" id="UP000190162">
    <property type="component" value="Unassembled WGS sequence"/>
</dbReference>
<keyword evidence="1" id="KW-0233">DNA recombination</keyword>
<dbReference type="RefSeq" id="WP_078750861.1">
    <property type="nucleotide sequence ID" value="NZ_FUXU01000002.1"/>
</dbReference>
<protein>
    <recommendedName>
        <fullName evidence="4">Phage integrase family protein</fullName>
    </recommendedName>
</protein>
<dbReference type="GO" id="GO:0006310">
    <property type="term" value="P:DNA recombination"/>
    <property type="evidence" value="ECO:0007669"/>
    <property type="project" value="UniProtKB-KW"/>
</dbReference>
<keyword evidence="3" id="KW-1185">Reference proteome</keyword>
<accession>A0A1T4TXJ9</accession>
<proteinExistence type="predicted"/>
<name>A0A1T4TXJ9_9GAMM</name>
<dbReference type="EMBL" id="FUXU01000002">
    <property type="protein sequence ID" value="SKA45197.1"/>
    <property type="molecule type" value="Genomic_DNA"/>
</dbReference>
<evidence type="ECO:0008006" key="4">
    <source>
        <dbReference type="Google" id="ProtNLM"/>
    </source>
</evidence>
<dbReference type="InterPro" id="IPR013762">
    <property type="entry name" value="Integrase-like_cat_sf"/>
</dbReference>
<evidence type="ECO:0000313" key="3">
    <source>
        <dbReference type="Proteomes" id="UP000190162"/>
    </source>
</evidence>
<dbReference type="InterPro" id="IPR011010">
    <property type="entry name" value="DNA_brk_join_enz"/>
</dbReference>